<reference evidence="7 8" key="1">
    <citation type="submission" date="2014-07" db="EMBL/GenBank/DDBJ databases">
        <title>Methanogenic archaea and the global carbon cycle.</title>
        <authorList>
            <person name="Henriksen J.R."/>
            <person name="Luke J."/>
            <person name="Reinhart S."/>
            <person name="Benedict M.N."/>
            <person name="Youngblut N.D."/>
            <person name="Metcalf M.E."/>
            <person name="Whitaker R.J."/>
            <person name="Metcalf W.W."/>
        </authorList>
    </citation>
    <scope>NUCLEOTIDE SEQUENCE [LARGE SCALE GENOMIC DNA]</scope>
    <source>
        <strain evidence="7 8">Z-761</strain>
    </source>
</reference>
<feature type="transmembrane region" description="Helical" evidence="5">
    <location>
        <begin position="178"/>
        <end position="211"/>
    </location>
</feature>
<dbReference type="KEGG" id="mvc:MSVAZ_1035"/>
<dbReference type="InterPro" id="IPR052185">
    <property type="entry name" value="IPC_Synthase-Related"/>
</dbReference>
<dbReference type="CDD" id="cd03386">
    <property type="entry name" value="PAP2_Aur1_like"/>
    <property type="match status" value="1"/>
</dbReference>
<feature type="transmembrane region" description="Helical" evidence="5">
    <location>
        <begin position="6"/>
        <end position="27"/>
    </location>
</feature>
<feature type="transmembrane region" description="Helical" evidence="5">
    <location>
        <begin position="138"/>
        <end position="158"/>
    </location>
</feature>
<evidence type="ECO:0000256" key="3">
    <source>
        <dbReference type="ARBA" id="ARBA00022989"/>
    </source>
</evidence>
<dbReference type="PATRIC" id="fig|1434123.4.peg.1209"/>
<evidence type="ECO:0000313" key="8">
    <source>
        <dbReference type="Proteomes" id="UP000033096"/>
    </source>
</evidence>
<feature type="transmembrane region" description="Helical" evidence="5">
    <location>
        <begin position="218"/>
        <end position="238"/>
    </location>
</feature>
<feature type="transmembrane region" description="Helical" evidence="5">
    <location>
        <begin position="244"/>
        <end position="262"/>
    </location>
</feature>
<evidence type="ECO:0000256" key="2">
    <source>
        <dbReference type="ARBA" id="ARBA00022692"/>
    </source>
</evidence>
<evidence type="ECO:0000259" key="6">
    <source>
        <dbReference type="Pfam" id="PF14378"/>
    </source>
</evidence>
<dbReference type="InterPro" id="IPR026841">
    <property type="entry name" value="Aur1/Ipt1"/>
</dbReference>
<feature type="domain" description="Inositolphosphotransferase Aur1/Ipt1" evidence="6">
    <location>
        <begin position="98"/>
        <end position="256"/>
    </location>
</feature>
<proteinExistence type="predicted"/>
<comment type="subcellular location">
    <subcellularLocation>
        <location evidence="1">Membrane</location>
        <topology evidence="1">Multi-pass membrane protein</topology>
    </subcellularLocation>
</comment>
<dbReference type="AlphaFoldDB" id="A0A0E3Q4M5"/>
<dbReference type="Gene3D" id="1.20.144.10">
    <property type="entry name" value="Phosphatidic acid phosphatase type 2/haloperoxidase"/>
    <property type="match status" value="1"/>
</dbReference>
<evidence type="ECO:0000256" key="4">
    <source>
        <dbReference type="ARBA" id="ARBA00023136"/>
    </source>
</evidence>
<gene>
    <name evidence="7" type="ORF">MSVAZ_1035</name>
</gene>
<dbReference type="PANTHER" id="PTHR31310:SF7">
    <property type="entry name" value="PA-PHOSPHATASE RELATED-FAMILY PROTEIN DDB_G0268928"/>
    <property type="match status" value="1"/>
</dbReference>
<feature type="transmembrane region" description="Helical" evidence="5">
    <location>
        <begin position="39"/>
        <end position="62"/>
    </location>
</feature>
<sequence length="276" mass="31714">MTFLNHLDFMIMLSLIFSVPAGYYIFVPEPLRPKYYYRNLGSSGISDILPYVASATLIFILMDSQREISNFLGLSPSLNYDRYMLMLEGTKVSIFQSLANPTLTYFCGAVYLVGFPFLLIFTFILFLFSQDDETLKEYVISFTLIYLIAYVFYIFFPVDVTGHVLPGMVPLLYQLNPAILGIVTICSPGLNNCFPSLHAALSVMATMFILFKTDLRRYKVFAVVTTIFILFSILYLGIHWITDMIGGILLAFISYFLAIRVFKKRFKDESTHFYMR</sequence>
<accession>A0A0E3Q4M5</accession>
<keyword evidence="3 5" id="KW-1133">Transmembrane helix</keyword>
<dbReference type="PANTHER" id="PTHR31310">
    <property type="match status" value="1"/>
</dbReference>
<dbReference type="EMBL" id="CP009520">
    <property type="protein sequence ID" value="AKB43304.1"/>
    <property type="molecule type" value="Genomic_DNA"/>
</dbReference>
<dbReference type="Proteomes" id="UP000033096">
    <property type="component" value="Chromosome"/>
</dbReference>
<dbReference type="Pfam" id="PF14378">
    <property type="entry name" value="PAP2_3"/>
    <property type="match status" value="1"/>
</dbReference>
<dbReference type="InterPro" id="IPR036938">
    <property type="entry name" value="PAP2/HPO_sf"/>
</dbReference>
<evidence type="ECO:0000256" key="5">
    <source>
        <dbReference type="SAM" id="Phobius"/>
    </source>
</evidence>
<evidence type="ECO:0000313" key="7">
    <source>
        <dbReference type="EMBL" id="AKB43304.1"/>
    </source>
</evidence>
<dbReference type="SUPFAM" id="SSF48317">
    <property type="entry name" value="Acid phosphatase/Vanadium-dependent haloperoxidase"/>
    <property type="match status" value="1"/>
</dbReference>
<organism evidence="7 8">
    <name type="scientific">Methanosarcina vacuolata Z-761</name>
    <dbReference type="NCBI Taxonomy" id="1434123"/>
    <lineage>
        <taxon>Archaea</taxon>
        <taxon>Methanobacteriati</taxon>
        <taxon>Methanobacteriota</taxon>
        <taxon>Stenosarchaea group</taxon>
        <taxon>Methanomicrobia</taxon>
        <taxon>Methanosarcinales</taxon>
        <taxon>Methanosarcinaceae</taxon>
        <taxon>Methanosarcina</taxon>
    </lineage>
</organism>
<name>A0A0E3Q4M5_9EURY</name>
<keyword evidence="2 5" id="KW-0812">Transmembrane</keyword>
<keyword evidence="4 5" id="KW-0472">Membrane</keyword>
<protein>
    <recommendedName>
        <fullName evidence="6">Inositolphosphotransferase Aur1/Ipt1 domain-containing protein</fullName>
    </recommendedName>
</protein>
<feature type="transmembrane region" description="Helical" evidence="5">
    <location>
        <begin position="103"/>
        <end position="126"/>
    </location>
</feature>
<keyword evidence="8" id="KW-1185">Reference proteome</keyword>
<dbReference type="STRING" id="1434123.MSVAZ_1035"/>
<dbReference type="GO" id="GO:0016020">
    <property type="term" value="C:membrane"/>
    <property type="evidence" value="ECO:0007669"/>
    <property type="project" value="UniProtKB-SubCell"/>
</dbReference>
<dbReference type="HOGENOM" id="CLU_068382_0_0_2"/>
<evidence type="ECO:0000256" key="1">
    <source>
        <dbReference type="ARBA" id="ARBA00004141"/>
    </source>
</evidence>